<feature type="domain" description="Amidohydrolase-related" evidence="2">
    <location>
        <begin position="45"/>
        <end position="263"/>
    </location>
</feature>
<evidence type="ECO:0000256" key="1">
    <source>
        <dbReference type="ARBA" id="ARBA00038310"/>
    </source>
</evidence>
<dbReference type="Pfam" id="PF04909">
    <property type="entry name" value="Amidohydro_2"/>
    <property type="match status" value="1"/>
</dbReference>
<dbReference type="SUPFAM" id="SSF51556">
    <property type="entry name" value="Metallo-dependent hydrolases"/>
    <property type="match status" value="1"/>
</dbReference>
<reference evidence="3" key="1">
    <citation type="submission" date="2018-05" db="EMBL/GenBank/DDBJ databases">
        <authorList>
            <person name="Lanie J.A."/>
            <person name="Ng W.-L."/>
            <person name="Kazmierczak K.M."/>
            <person name="Andrzejewski T.M."/>
            <person name="Davidsen T.M."/>
            <person name="Wayne K.J."/>
            <person name="Tettelin H."/>
            <person name="Glass J.I."/>
            <person name="Rusch D."/>
            <person name="Podicherti R."/>
            <person name="Tsui H.-C.T."/>
            <person name="Winkler M.E."/>
        </authorList>
    </citation>
    <scope>NUCLEOTIDE SEQUENCE</scope>
</reference>
<evidence type="ECO:0000259" key="2">
    <source>
        <dbReference type="Pfam" id="PF04909"/>
    </source>
</evidence>
<dbReference type="AlphaFoldDB" id="A0A381SG04"/>
<dbReference type="InterPro" id="IPR006680">
    <property type="entry name" value="Amidohydro-rel"/>
</dbReference>
<dbReference type="PANTHER" id="PTHR43569">
    <property type="entry name" value="AMIDOHYDROLASE"/>
    <property type="match status" value="1"/>
</dbReference>
<protein>
    <recommendedName>
        <fullName evidence="2">Amidohydrolase-related domain-containing protein</fullName>
    </recommendedName>
</protein>
<feature type="non-terminal residue" evidence="3">
    <location>
        <position position="1"/>
    </location>
</feature>
<dbReference type="EMBL" id="UINC01003065">
    <property type="protein sequence ID" value="SVA03022.1"/>
    <property type="molecule type" value="Genomic_DNA"/>
</dbReference>
<dbReference type="InterPro" id="IPR032466">
    <property type="entry name" value="Metal_Hydrolase"/>
</dbReference>
<dbReference type="InterPro" id="IPR052350">
    <property type="entry name" value="Metallo-dep_Lactonases"/>
</dbReference>
<name>A0A381SG04_9ZZZZ</name>
<organism evidence="3">
    <name type="scientific">marine metagenome</name>
    <dbReference type="NCBI Taxonomy" id="408172"/>
    <lineage>
        <taxon>unclassified sequences</taxon>
        <taxon>metagenomes</taxon>
        <taxon>ecological metagenomes</taxon>
    </lineage>
</organism>
<evidence type="ECO:0000313" key="3">
    <source>
        <dbReference type="EMBL" id="SVA03022.1"/>
    </source>
</evidence>
<gene>
    <name evidence="3" type="ORF">METZ01_LOCUS55876</name>
</gene>
<sequence length="268" mass="31145">VQYKDLSFKHIGGAFIEAMSVCHTDSYDKHYEDYCINETSWASNELKNSHKQYVLISSAPLESPNIKNILSKLSNYPNVCGIRQIVNHNPSWPRNVVLGDLLDNDNWINGFSELVNYNFSFELQLNPNQYRKALNIIKDFPDTNVIINHLGTPKLDDIQNKNNWFWEGMEAFSQFNNIYMKISMLSYIINDWDDSNFINDAVHRIIDIFGINHCFFASNFPVENNIGWDVNRLLGAYEKISKIYDKEDMKKLFSVNAMSAYNLKNTLN</sequence>
<accession>A0A381SG04</accession>
<dbReference type="GO" id="GO:0016787">
    <property type="term" value="F:hydrolase activity"/>
    <property type="evidence" value="ECO:0007669"/>
    <property type="project" value="InterPro"/>
</dbReference>
<comment type="similarity">
    <text evidence="1">Belongs to the metallo-dependent hydrolases superfamily.</text>
</comment>
<proteinExistence type="inferred from homology"/>
<dbReference type="Gene3D" id="3.20.20.140">
    <property type="entry name" value="Metal-dependent hydrolases"/>
    <property type="match status" value="1"/>
</dbReference>
<dbReference type="PANTHER" id="PTHR43569:SF2">
    <property type="entry name" value="AMIDOHYDROLASE-RELATED DOMAIN-CONTAINING PROTEIN"/>
    <property type="match status" value="1"/>
</dbReference>